<comment type="caution">
    <text evidence="9">The sequence shown here is derived from an EMBL/GenBank/DDBJ whole genome shotgun (WGS) entry which is preliminary data.</text>
</comment>
<dbReference type="Gene3D" id="1.20.81.30">
    <property type="entry name" value="Type II secretion system (T2SS), domain F"/>
    <property type="match status" value="2"/>
</dbReference>
<evidence type="ECO:0000259" key="8">
    <source>
        <dbReference type="Pfam" id="PF00482"/>
    </source>
</evidence>
<evidence type="ECO:0000313" key="10">
    <source>
        <dbReference type="Proteomes" id="UP000237423"/>
    </source>
</evidence>
<evidence type="ECO:0000256" key="2">
    <source>
        <dbReference type="ARBA" id="ARBA00005745"/>
    </source>
</evidence>
<dbReference type="PANTHER" id="PTHR30012">
    <property type="entry name" value="GENERAL SECRETION PATHWAY PROTEIN"/>
    <property type="match status" value="1"/>
</dbReference>
<dbReference type="AlphaFoldDB" id="A0A2S5CHX2"/>
<feature type="transmembrane region" description="Helical" evidence="7">
    <location>
        <begin position="112"/>
        <end position="129"/>
    </location>
</feature>
<dbReference type="GO" id="GO:0005886">
    <property type="term" value="C:plasma membrane"/>
    <property type="evidence" value="ECO:0007669"/>
    <property type="project" value="UniProtKB-SubCell"/>
</dbReference>
<keyword evidence="5 7" id="KW-1133">Transmembrane helix</keyword>
<evidence type="ECO:0000256" key="5">
    <source>
        <dbReference type="ARBA" id="ARBA00022989"/>
    </source>
</evidence>
<evidence type="ECO:0000256" key="3">
    <source>
        <dbReference type="ARBA" id="ARBA00022475"/>
    </source>
</evidence>
<dbReference type="InterPro" id="IPR018076">
    <property type="entry name" value="T2SS_GspF_dom"/>
</dbReference>
<comment type="similarity">
    <text evidence="2">Belongs to the GSP F family.</text>
</comment>
<gene>
    <name evidence="9" type="primary">gspF</name>
    <name evidence="9" type="ORF">AADEFJLK_03814</name>
</gene>
<keyword evidence="6 7" id="KW-0472">Membrane</keyword>
<keyword evidence="4 7" id="KW-0812">Transmembrane</keyword>
<dbReference type="Pfam" id="PF00482">
    <property type="entry name" value="T2SSF"/>
    <property type="match status" value="2"/>
</dbReference>
<dbReference type="RefSeq" id="WP_103975389.1">
    <property type="nucleotide sequence ID" value="NZ_PGFZ01000011.1"/>
</dbReference>
<dbReference type="InterPro" id="IPR003004">
    <property type="entry name" value="GspF/PilC"/>
</dbReference>
<dbReference type="InterPro" id="IPR042094">
    <property type="entry name" value="T2SS_GspF_sf"/>
</dbReference>
<proteinExistence type="inferred from homology"/>
<dbReference type="PANTHER" id="PTHR30012:SF0">
    <property type="entry name" value="TYPE II SECRETION SYSTEM PROTEIN F-RELATED"/>
    <property type="match status" value="1"/>
</dbReference>
<organism evidence="9 10">
    <name type="scientific">Methylovulum psychrotolerans</name>
    <dbReference type="NCBI Taxonomy" id="1704499"/>
    <lineage>
        <taxon>Bacteria</taxon>
        <taxon>Pseudomonadati</taxon>
        <taxon>Pseudomonadota</taxon>
        <taxon>Gammaproteobacteria</taxon>
        <taxon>Methylococcales</taxon>
        <taxon>Methylococcaceae</taxon>
        <taxon>Methylovulum</taxon>
    </lineage>
</organism>
<evidence type="ECO:0000256" key="4">
    <source>
        <dbReference type="ARBA" id="ARBA00022692"/>
    </source>
</evidence>
<accession>A0A2S5CHX2</accession>
<keyword evidence="3" id="KW-1003">Cell membrane</keyword>
<protein>
    <submittedName>
        <fullName evidence="9">Putative type II secretion system protein F</fullName>
    </submittedName>
</protein>
<evidence type="ECO:0000313" key="9">
    <source>
        <dbReference type="EMBL" id="POZ50401.1"/>
    </source>
</evidence>
<sequence>MPKKITLTLDQQAQLFQQLAHLEQAGLPAAEAFALVGKNAPLLRKALNTLPTRLRSGQKISEAGFRAGLFDDNQRLVLAAAEQGGCLAAVYAKLAAYYAATARRRKQMLSRLYLPAAVLVISLFVQPLPDLVAARISAADYLAQSAGTLAMLAVGIGALLKLPTVLVALGVSGAWHSLQLRLPPVAAWLTARQLNRCYFLLALLLEAGLPYAQALPQAVAAIPNTRLRAQFRPALALLPTGASVSETLAAVSLVKPATWQIINTGEYSGQLAETLQHFTELDAQTLALQDEALAEWLPRLVYTAIGLWMAYGILSRGLPLPPV</sequence>
<feature type="domain" description="Type II secretion system protein GspF" evidence="8">
    <location>
        <begin position="16"/>
        <end position="125"/>
    </location>
</feature>
<comment type="subcellular location">
    <subcellularLocation>
        <location evidence="1">Cell membrane</location>
        <topology evidence="1">Multi-pass membrane protein</topology>
    </subcellularLocation>
</comment>
<name>A0A2S5CHX2_9GAMM</name>
<feature type="domain" description="Type II secretion system protein GspF" evidence="8">
    <location>
        <begin position="200"/>
        <end position="314"/>
    </location>
</feature>
<dbReference type="Proteomes" id="UP000237423">
    <property type="component" value="Unassembled WGS sequence"/>
</dbReference>
<evidence type="ECO:0000256" key="1">
    <source>
        <dbReference type="ARBA" id="ARBA00004651"/>
    </source>
</evidence>
<feature type="transmembrane region" description="Helical" evidence="7">
    <location>
        <begin position="149"/>
        <end position="171"/>
    </location>
</feature>
<evidence type="ECO:0000256" key="7">
    <source>
        <dbReference type="SAM" id="Phobius"/>
    </source>
</evidence>
<reference evidence="9 10" key="1">
    <citation type="submission" date="2017-11" db="EMBL/GenBank/DDBJ databases">
        <title>Draft Genome Sequence of Methylobacter psychrotolerans Sph1T, an Obligate Methanotroph from Low-Temperature Environments.</title>
        <authorList>
            <person name="Oshkin I.Y."/>
            <person name="Miroshnikov K."/>
            <person name="Belova S.E."/>
            <person name="Korzhenkov A."/>
            <person name="Toshchakov S.V."/>
            <person name="Dedysh S.N."/>
        </authorList>
    </citation>
    <scope>NUCLEOTIDE SEQUENCE [LARGE SCALE GENOMIC DNA]</scope>
    <source>
        <strain evidence="9 10">Sph1</strain>
    </source>
</reference>
<dbReference type="EMBL" id="PGFZ01000011">
    <property type="protein sequence ID" value="POZ50401.1"/>
    <property type="molecule type" value="Genomic_DNA"/>
</dbReference>
<evidence type="ECO:0000256" key="6">
    <source>
        <dbReference type="ARBA" id="ARBA00023136"/>
    </source>
</evidence>